<sequence length="496" mass="56436">MPQPKASPKVEPRKAPKASAKSSATRQAPRNVREVETEDFGEGYPPWMSERVRKACSKYPNFSGKFIQEMEDWSLQDVEMYLYSNGFLKPKKQAQAKPKPSRSHYQLLGVEEGANASEIRKAYRRLALIYHPDKNPEDPEAAAETFRRLADAYEALMAAADVEDALVRPQKPRPPPEEVTLLRRMLREHRQAQLDSSPRSTGTPRRQEATQAWPSILQRRSLQRPMYPMWRPSRRPSPQWRDVGMPNVQQPFLADALQHRSAASRPASPPQPIHRQRGLQEAQERLHEAKAYQELLELQEIQRRLQHMGLEEAQVVNEHPAAASGGSSFRSWMPERPVEKSPDMPNVRFPQAAGDGPQWGDLQLQLHEQLETLRQKLRSHSTKELKTEAIKADRSLEAQAGFAEFMKRQHDSLAERLFQSGFIPELNASSGSMSTVLPTGRHESEDTEQRESEPQLGAISVHPGYLKNRQRCRLCMVCFNISLEMSSIAVASVQLT</sequence>
<dbReference type="PRINTS" id="PR00625">
    <property type="entry name" value="JDOMAIN"/>
</dbReference>
<feature type="domain" description="J" evidence="2">
    <location>
        <begin position="103"/>
        <end position="161"/>
    </location>
</feature>
<feature type="region of interest" description="Disordered" evidence="1">
    <location>
        <begin position="1"/>
        <end position="44"/>
    </location>
</feature>
<feature type="compositionally biased region" description="Polar residues" evidence="1">
    <location>
        <begin position="193"/>
        <end position="212"/>
    </location>
</feature>
<evidence type="ECO:0000259" key="2">
    <source>
        <dbReference type="PROSITE" id="PS50076"/>
    </source>
</evidence>
<feature type="region of interest" description="Disordered" evidence="1">
    <location>
        <begin position="189"/>
        <end position="212"/>
    </location>
</feature>
<dbReference type="InterPro" id="IPR001623">
    <property type="entry name" value="DnaJ_domain"/>
</dbReference>
<evidence type="ECO:0000313" key="4">
    <source>
        <dbReference type="Proteomes" id="UP001642484"/>
    </source>
</evidence>
<proteinExistence type="predicted"/>
<dbReference type="SMART" id="SM00271">
    <property type="entry name" value="DnaJ"/>
    <property type="match status" value="1"/>
</dbReference>
<dbReference type="Gene3D" id="1.10.287.110">
    <property type="entry name" value="DnaJ domain"/>
    <property type="match status" value="1"/>
</dbReference>
<dbReference type="SUPFAM" id="SSF46565">
    <property type="entry name" value="Chaperone J-domain"/>
    <property type="match status" value="1"/>
</dbReference>
<feature type="region of interest" description="Disordered" evidence="1">
    <location>
        <begin position="429"/>
        <end position="455"/>
    </location>
</feature>
<evidence type="ECO:0000256" key="1">
    <source>
        <dbReference type="SAM" id="MobiDB-lite"/>
    </source>
</evidence>
<dbReference type="Pfam" id="PF00226">
    <property type="entry name" value="DnaJ"/>
    <property type="match status" value="1"/>
</dbReference>
<dbReference type="InterPro" id="IPR036869">
    <property type="entry name" value="J_dom_sf"/>
</dbReference>
<name>A0ABP0K4L3_9DINO</name>
<dbReference type="PANTHER" id="PTHR43948:SF10">
    <property type="entry name" value="MRJ, ISOFORM E"/>
    <property type="match status" value="1"/>
</dbReference>
<comment type="caution">
    <text evidence="3">The sequence shown here is derived from an EMBL/GenBank/DDBJ whole genome shotgun (WGS) entry which is preliminary data.</text>
</comment>
<keyword evidence="4" id="KW-1185">Reference proteome</keyword>
<organism evidence="3 4">
    <name type="scientific">Durusdinium trenchii</name>
    <dbReference type="NCBI Taxonomy" id="1381693"/>
    <lineage>
        <taxon>Eukaryota</taxon>
        <taxon>Sar</taxon>
        <taxon>Alveolata</taxon>
        <taxon>Dinophyceae</taxon>
        <taxon>Suessiales</taxon>
        <taxon>Symbiodiniaceae</taxon>
        <taxon>Durusdinium</taxon>
    </lineage>
</organism>
<feature type="region of interest" description="Disordered" evidence="1">
    <location>
        <begin position="258"/>
        <end position="281"/>
    </location>
</feature>
<evidence type="ECO:0000313" key="3">
    <source>
        <dbReference type="EMBL" id="CAK9021701.1"/>
    </source>
</evidence>
<protein>
    <recommendedName>
        <fullName evidence="2">J domain-containing protein</fullName>
    </recommendedName>
</protein>
<feature type="compositionally biased region" description="Basic and acidic residues" evidence="1">
    <location>
        <begin position="440"/>
        <end position="453"/>
    </location>
</feature>
<gene>
    <name evidence="3" type="ORF">CCMP2556_LOCUS14536</name>
</gene>
<dbReference type="CDD" id="cd06257">
    <property type="entry name" value="DnaJ"/>
    <property type="match status" value="1"/>
</dbReference>
<dbReference type="Proteomes" id="UP001642484">
    <property type="component" value="Unassembled WGS sequence"/>
</dbReference>
<reference evidence="3 4" key="1">
    <citation type="submission" date="2024-02" db="EMBL/GenBank/DDBJ databases">
        <authorList>
            <person name="Chen Y."/>
            <person name="Shah S."/>
            <person name="Dougan E. K."/>
            <person name="Thang M."/>
            <person name="Chan C."/>
        </authorList>
    </citation>
    <scope>NUCLEOTIDE SEQUENCE [LARGE SCALE GENOMIC DNA]</scope>
</reference>
<feature type="region of interest" description="Disordered" evidence="1">
    <location>
        <begin position="320"/>
        <end position="342"/>
    </location>
</feature>
<dbReference type="PROSITE" id="PS50076">
    <property type="entry name" value="DNAJ_2"/>
    <property type="match status" value="1"/>
</dbReference>
<dbReference type="EMBL" id="CAXAMN010007458">
    <property type="protein sequence ID" value="CAK9021701.1"/>
    <property type="molecule type" value="Genomic_DNA"/>
</dbReference>
<accession>A0ABP0K4L3</accession>
<dbReference type="PANTHER" id="PTHR43948">
    <property type="entry name" value="DNAJ HOMOLOG SUBFAMILY B"/>
    <property type="match status" value="1"/>
</dbReference>